<sequence>MKKFLSILLAFLLTFSLAGCTKKQSSKEDTSPKDALEILTTVWSSYSDDNKFQAMGGDYNNMTDNKPGKFDVSDTESLRSLLIVPEDSAGLIDDSASLIHAMNANTFTGAAFHLSDPKTLNTFADSLKESVLGNQWMCGFPEVLLLAQIGDDYVVSAFGNTDLINYFKTQLTDQYPSAVILTEENL</sequence>
<dbReference type="AlphaFoldDB" id="A0A6N2V7A5"/>
<proteinExistence type="predicted"/>
<evidence type="ECO:0000256" key="1">
    <source>
        <dbReference type="SAM" id="SignalP"/>
    </source>
</evidence>
<feature type="chain" id="PRO_5038384475" description="Bacteriocin transport accessory protein" evidence="1">
    <location>
        <begin position="19"/>
        <end position="186"/>
    </location>
</feature>
<evidence type="ECO:0000313" key="2">
    <source>
        <dbReference type="EMBL" id="VYT25830.1"/>
    </source>
</evidence>
<keyword evidence="1" id="KW-0732">Signal</keyword>
<dbReference type="PROSITE" id="PS51257">
    <property type="entry name" value="PROKAR_LIPOPROTEIN"/>
    <property type="match status" value="1"/>
</dbReference>
<accession>A0A6N2V7A5</accession>
<feature type="signal peptide" evidence="1">
    <location>
        <begin position="1"/>
        <end position="18"/>
    </location>
</feature>
<protein>
    <recommendedName>
        <fullName evidence="3">Bacteriocin transport accessory protein</fullName>
    </recommendedName>
</protein>
<evidence type="ECO:0008006" key="3">
    <source>
        <dbReference type="Google" id="ProtNLM"/>
    </source>
</evidence>
<name>A0A6N2V7A5_9FIRM</name>
<reference evidence="2" key="1">
    <citation type="submission" date="2019-11" db="EMBL/GenBank/DDBJ databases">
        <authorList>
            <person name="Feng L."/>
        </authorList>
    </citation>
    <scope>NUCLEOTIDE SEQUENCE</scope>
    <source>
        <strain evidence="2">CnexileLFYP112</strain>
    </source>
</reference>
<gene>
    <name evidence="2" type="ORF">CNLFYP112_02529</name>
</gene>
<organism evidence="2">
    <name type="scientific">[Clostridium] nexile</name>
    <dbReference type="NCBI Taxonomy" id="29361"/>
    <lineage>
        <taxon>Bacteria</taxon>
        <taxon>Bacillati</taxon>
        <taxon>Bacillota</taxon>
        <taxon>Clostridia</taxon>
        <taxon>Lachnospirales</taxon>
        <taxon>Lachnospiraceae</taxon>
        <taxon>Tyzzerella</taxon>
    </lineage>
</organism>
<dbReference type="EMBL" id="CACRTG010000021">
    <property type="protein sequence ID" value="VYT25830.1"/>
    <property type="molecule type" value="Genomic_DNA"/>
</dbReference>